<keyword evidence="2" id="KW-0560">Oxidoreductase</keyword>
<evidence type="ECO:0000313" key="3">
    <source>
        <dbReference type="Proteomes" id="UP000193834"/>
    </source>
</evidence>
<dbReference type="InterPro" id="IPR029068">
    <property type="entry name" value="Glyas_Bleomycin-R_OHBP_Dase"/>
</dbReference>
<dbReference type="InterPro" id="IPR037523">
    <property type="entry name" value="VOC_core"/>
</dbReference>
<dbReference type="Pfam" id="PF00903">
    <property type="entry name" value="Glyoxalase"/>
    <property type="match status" value="1"/>
</dbReference>
<gene>
    <name evidence="2" type="ORF">SAMN06295960_1007</name>
</gene>
<keyword evidence="3" id="KW-1185">Reference proteome</keyword>
<keyword evidence="2" id="KW-0223">Dioxygenase</keyword>
<evidence type="ECO:0000259" key="1">
    <source>
        <dbReference type="PROSITE" id="PS51819"/>
    </source>
</evidence>
<sequence>MLKIQHVHLLTDHLAKLEEFYGTQFGLPIVERQSQSFTVKAGRSYLTFSSTHISGDNPYYHFAFDIPSNKIKDAKSWLQSKAISLNVLPNHSVEFVSSSWNSTSIYFYDPAGNIVELIARHDLRNERDTSFNANHLLSISELGIVVPDVVGVTERLTRELSIQVYKGSVTENFAALGSVEGLLIFSEYDRVWLGSNKPARYFKTEVQLEGVRTGSYTISDLPYFLVCR</sequence>
<accession>A0A1X7IZ57</accession>
<dbReference type="Proteomes" id="UP000193834">
    <property type="component" value="Unassembled WGS sequence"/>
</dbReference>
<dbReference type="EMBL" id="FXAZ01000001">
    <property type="protein sequence ID" value="SMG20189.1"/>
    <property type="molecule type" value="Genomic_DNA"/>
</dbReference>
<feature type="domain" description="VOC" evidence="1">
    <location>
        <begin position="3"/>
        <end position="120"/>
    </location>
</feature>
<reference evidence="2 3" key="1">
    <citation type="submission" date="2017-04" db="EMBL/GenBank/DDBJ databases">
        <authorList>
            <person name="Afonso C.L."/>
            <person name="Miller P.J."/>
            <person name="Scott M.A."/>
            <person name="Spackman E."/>
            <person name="Goraichik I."/>
            <person name="Dimitrov K.M."/>
            <person name="Suarez D.L."/>
            <person name="Swayne D.E."/>
        </authorList>
    </citation>
    <scope>NUCLEOTIDE SEQUENCE [LARGE SCALE GENOMIC DNA]</scope>
    <source>
        <strain evidence="2 3">11</strain>
    </source>
</reference>
<dbReference type="InterPro" id="IPR004360">
    <property type="entry name" value="Glyas_Fos-R_dOase_dom"/>
</dbReference>
<dbReference type="STRING" id="1852522.SAMN06295960_1007"/>
<protein>
    <submittedName>
        <fullName evidence="2">Catechol-2,3-dioxygenase</fullName>
    </submittedName>
</protein>
<proteinExistence type="predicted"/>
<dbReference type="Gene3D" id="3.10.180.10">
    <property type="entry name" value="2,3-Dihydroxybiphenyl 1,2-Dioxygenase, domain 1"/>
    <property type="match status" value="1"/>
</dbReference>
<dbReference type="GO" id="GO:0051213">
    <property type="term" value="F:dioxygenase activity"/>
    <property type="evidence" value="ECO:0007669"/>
    <property type="project" value="UniProtKB-KW"/>
</dbReference>
<evidence type="ECO:0000313" key="2">
    <source>
        <dbReference type="EMBL" id="SMG20189.1"/>
    </source>
</evidence>
<name>A0A1X7IZ57_9BACL</name>
<dbReference type="PROSITE" id="PS51819">
    <property type="entry name" value="VOC"/>
    <property type="match status" value="1"/>
</dbReference>
<organism evidence="2 3">
    <name type="scientific">Paenibacillus aquistagni</name>
    <dbReference type="NCBI Taxonomy" id="1852522"/>
    <lineage>
        <taxon>Bacteria</taxon>
        <taxon>Bacillati</taxon>
        <taxon>Bacillota</taxon>
        <taxon>Bacilli</taxon>
        <taxon>Bacillales</taxon>
        <taxon>Paenibacillaceae</taxon>
        <taxon>Paenibacillus</taxon>
    </lineage>
</organism>
<dbReference type="AlphaFoldDB" id="A0A1X7IZ57"/>
<dbReference type="SUPFAM" id="SSF54593">
    <property type="entry name" value="Glyoxalase/Bleomycin resistance protein/Dihydroxybiphenyl dioxygenase"/>
    <property type="match status" value="1"/>
</dbReference>